<evidence type="ECO:0000313" key="2">
    <source>
        <dbReference type="Proteomes" id="UP000553756"/>
    </source>
</evidence>
<name>A0ABX1T163_9BIFI</name>
<proteinExistence type="predicted"/>
<dbReference type="Proteomes" id="UP000553756">
    <property type="component" value="Unassembled WGS sequence"/>
</dbReference>
<organism evidence="1 2">
    <name type="scientific">Bifidobacterium panos</name>
    <dbReference type="NCBI Taxonomy" id="2675321"/>
    <lineage>
        <taxon>Bacteria</taxon>
        <taxon>Bacillati</taxon>
        <taxon>Actinomycetota</taxon>
        <taxon>Actinomycetes</taxon>
        <taxon>Bifidobacteriales</taxon>
        <taxon>Bifidobacteriaceae</taxon>
        <taxon>Bifidobacterium</taxon>
    </lineage>
</organism>
<evidence type="ECO:0000313" key="1">
    <source>
        <dbReference type="EMBL" id="NMN02767.1"/>
    </source>
</evidence>
<protein>
    <submittedName>
        <fullName evidence="1">Uncharacterized protein</fullName>
    </submittedName>
</protein>
<comment type="caution">
    <text evidence="1">The sequence shown here is derived from an EMBL/GenBank/DDBJ whole genome shotgun (WGS) entry which is preliminary data.</text>
</comment>
<keyword evidence="2" id="KW-1185">Reference proteome</keyword>
<dbReference type="RefSeq" id="WP_172146984.1">
    <property type="nucleotide sequence ID" value="NZ_JAAIIJ010000028.1"/>
</dbReference>
<reference evidence="1 2" key="1">
    <citation type="submission" date="2020-02" db="EMBL/GenBank/DDBJ databases">
        <title>Characterization of phylogenetic diversity of novel bifidobacterial species isolated in Czech ZOOs.</title>
        <authorList>
            <person name="Lugli G.A."/>
            <person name="Vera N.B."/>
            <person name="Ventura M."/>
        </authorList>
    </citation>
    <scope>NUCLEOTIDE SEQUENCE [LARGE SCALE GENOMIC DNA]</scope>
    <source>
        <strain evidence="1 2">DSM 109963</strain>
    </source>
</reference>
<dbReference type="EMBL" id="JAAIIJ010000028">
    <property type="protein sequence ID" value="NMN02767.1"/>
    <property type="molecule type" value="Genomic_DNA"/>
</dbReference>
<accession>A0ABX1T163</accession>
<sequence>MRITDSIFREIDSFGVDEFLGTDYDSEEYEERRGILDELKAREHGYTDYASLTDEQRDEVDEDEILVVCRFDRYGLLADALRLWYGSFGVILEHVRSAYDGGDGYIYYVTGIGYDTIGSDLLGGEADGTMAGKFLDFINEHE</sequence>
<gene>
    <name evidence="1" type="ORF">G1C94_1389</name>
</gene>